<protein>
    <submittedName>
        <fullName evidence="3">SNF1-related protein kinase regulatory subunit gamma-1-like</fullName>
    </submittedName>
</protein>
<evidence type="ECO:0000259" key="2">
    <source>
        <dbReference type="Pfam" id="PF07780"/>
    </source>
</evidence>
<name>A0A6A3AP74_HIBSY</name>
<gene>
    <name evidence="3" type="ORF">F3Y22_tig00110429pilonHSYRG00066</name>
</gene>
<proteinExistence type="predicted"/>
<feature type="compositionally biased region" description="Basic and acidic residues" evidence="1">
    <location>
        <begin position="45"/>
        <end position="79"/>
    </location>
</feature>
<organism evidence="3 4">
    <name type="scientific">Hibiscus syriacus</name>
    <name type="common">Rose of Sharon</name>
    <dbReference type="NCBI Taxonomy" id="106335"/>
    <lineage>
        <taxon>Eukaryota</taxon>
        <taxon>Viridiplantae</taxon>
        <taxon>Streptophyta</taxon>
        <taxon>Embryophyta</taxon>
        <taxon>Tracheophyta</taxon>
        <taxon>Spermatophyta</taxon>
        <taxon>Magnoliopsida</taxon>
        <taxon>eudicotyledons</taxon>
        <taxon>Gunneridae</taxon>
        <taxon>Pentapetalae</taxon>
        <taxon>rosids</taxon>
        <taxon>malvids</taxon>
        <taxon>Malvales</taxon>
        <taxon>Malvaceae</taxon>
        <taxon>Malvoideae</taxon>
        <taxon>Hibiscus</taxon>
    </lineage>
</organism>
<dbReference type="AlphaFoldDB" id="A0A6A3AP74"/>
<dbReference type="GO" id="GO:0008168">
    <property type="term" value="F:methyltransferase activity"/>
    <property type="evidence" value="ECO:0007669"/>
    <property type="project" value="InterPro"/>
</dbReference>
<dbReference type="EMBL" id="VEPZ02000982">
    <property type="protein sequence ID" value="KAE8705187.1"/>
    <property type="molecule type" value="Genomic_DNA"/>
</dbReference>
<keyword evidence="4" id="KW-1185">Reference proteome</keyword>
<comment type="caution">
    <text evidence="3">The sequence shown here is derived from an EMBL/GenBank/DDBJ whole genome shotgun (WGS) entry which is preliminary data.</text>
</comment>
<accession>A0A6A3AP74</accession>
<feature type="compositionally biased region" description="Acidic residues" evidence="1">
    <location>
        <begin position="109"/>
        <end position="120"/>
    </location>
</feature>
<feature type="region of interest" description="Disordered" evidence="1">
    <location>
        <begin position="249"/>
        <end position="296"/>
    </location>
</feature>
<evidence type="ECO:0000313" key="4">
    <source>
        <dbReference type="Proteomes" id="UP000436088"/>
    </source>
</evidence>
<reference evidence="3" key="1">
    <citation type="submission" date="2019-09" db="EMBL/GenBank/DDBJ databases">
        <title>Draft genome information of white flower Hibiscus syriacus.</title>
        <authorList>
            <person name="Kim Y.-M."/>
        </authorList>
    </citation>
    <scope>NUCLEOTIDE SEQUENCE [LARGE SCALE GENOMIC DNA]</scope>
    <source>
        <strain evidence="3">YM2019G1</strain>
    </source>
</reference>
<sequence length="486" mass="54678">MISLDDGEGPTQEEITNRWFGQDIFVEAVEQGDLGKYDSDDEMETDKRWERAAIPERSKVKKKQDEKLNIPNKDEEKKANNAAGPESTKLQASKADDDFEIVLAPATDSSDDSYSDDLEDDDVETKAEVLACAKKMLRKMQRDQILDDAYGKYMFHDDGLPKWFLDEEKRHCQPIKPVTKEEIAAMRAQFKEINARLYKKVAEEKARKKRIAMKKLDKKATPKKPQKEYVVARKGVQVMAGMGKVLVDRRMKKDARARGTGKPGKGGSKKGKNRRARKADSWSMHSPEVSDTKSSVRGSSMALMVPPICSLLNVAMTNFSMDVSLTVSDVSSDGCWDWDLLNTLLDLIAIHHMRNIIAPSFAVAENETLLHILCASPLGAFGRDSSKLILFPLSLISIMKLGSWKISVLLSVVPRPMALGAFFSPHWSDSFGRLKIFSFFKMPLLVRKLYFKSAYPGANFTMTVRPFGVHTDCKPLHMFNGAPRIF</sequence>
<dbReference type="GO" id="GO:0005634">
    <property type="term" value="C:nucleus"/>
    <property type="evidence" value="ECO:0007669"/>
    <property type="project" value="InterPro"/>
</dbReference>
<dbReference type="InterPro" id="IPR012920">
    <property type="entry name" value="rRNA_MeTfrase_SPB1-like_C"/>
</dbReference>
<evidence type="ECO:0000313" key="3">
    <source>
        <dbReference type="EMBL" id="KAE8705187.1"/>
    </source>
</evidence>
<evidence type="ECO:0000256" key="1">
    <source>
        <dbReference type="SAM" id="MobiDB-lite"/>
    </source>
</evidence>
<feature type="domain" description="Ribosomal RNA methyltransferase SPB1-like C-terminal" evidence="2">
    <location>
        <begin position="93"/>
        <end position="218"/>
    </location>
</feature>
<dbReference type="Pfam" id="PF07780">
    <property type="entry name" value="Spb1_C"/>
    <property type="match status" value="1"/>
</dbReference>
<dbReference type="GO" id="GO:0006364">
    <property type="term" value="P:rRNA processing"/>
    <property type="evidence" value="ECO:0007669"/>
    <property type="project" value="InterPro"/>
</dbReference>
<dbReference type="Proteomes" id="UP000436088">
    <property type="component" value="Unassembled WGS sequence"/>
</dbReference>
<feature type="compositionally biased region" description="Basic residues" evidence="1">
    <location>
        <begin position="267"/>
        <end position="277"/>
    </location>
</feature>
<feature type="region of interest" description="Disordered" evidence="1">
    <location>
        <begin position="30"/>
        <end position="120"/>
    </location>
</feature>